<keyword evidence="5" id="KW-1185">Reference proteome</keyword>
<accession>B0BZA5</accession>
<evidence type="ECO:0000313" key="1">
    <source>
        <dbReference type="EMBL" id="ABW27408.1"/>
    </source>
</evidence>
<evidence type="ECO:0000313" key="2">
    <source>
        <dbReference type="EMBL" id="ABW27598.1"/>
    </source>
</evidence>
<evidence type="ECO:0000313" key="4">
    <source>
        <dbReference type="EMBL" id="ABW29549.1"/>
    </source>
</evidence>
<dbReference type="Pfam" id="PF13384">
    <property type="entry name" value="HTH_23"/>
    <property type="match status" value="1"/>
</dbReference>
<dbReference type="SUPFAM" id="SSF46689">
    <property type="entry name" value="Homeodomain-like"/>
    <property type="match status" value="1"/>
</dbReference>
<dbReference type="EMBL" id="CP000828">
    <property type="protein sequence ID" value="ABW27408.1"/>
    <property type="molecule type" value="Genomic_DNA"/>
</dbReference>
<dbReference type="EMBL" id="CP000828">
    <property type="protein sequence ID" value="ABW27598.1"/>
    <property type="molecule type" value="Genomic_DNA"/>
</dbReference>
<reference evidence="4 5" key="1">
    <citation type="journal article" date="2008" name="Proc. Natl. Acad. Sci. U.S.A.">
        <title>Niche adaptation and genome expansion in the chlorophyll d-producing cyanobacterium Acaryochloris marina.</title>
        <authorList>
            <person name="Swingley W.D."/>
            <person name="Chen M."/>
            <person name="Cheung P.C."/>
            <person name="Conrad A.L."/>
            <person name="Dejesa L.C."/>
            <person name="Hao J."/>
            <person name="Honchak B.M."/>
            <person name="Karbach L.E."/>
            <person name="Kurdoglu A."/>
            <person name="Lahiri S."/>
            <person name="Mastrian S.D."/>
            <person name="Miyashita H."/>
            <person name="Page L."/>
            <person name="Ramakrishna P."/>
            <person name="Satoh S."/>
            <person name="Sattley W.M."/>
            <person name="Shimada Y."/>
            <person name="Taylor H.L."/>
            <person name="Tomo T."/>
            <person name="Tsuchiya T."/>
            <person name="Wang Z.T."/>
            <person name="Raymond J."/>
            <person name="Mimuro M."/>
            <person name="Blankenship R.E."/>
            <person name="Touchman J.W."/>
        </authorList>
    </citation>
    <scope>NUCLEOTIDE SEQUENCE [LARGE SCALE GENOMIC DNA]</scope>
    <source>
        <strain evidence="5">MBIC 11017</strain>
        <strain evidence="4">MBIC11017</strain>
    </source>
</reference>
<dbReference type="KEGG" id="amr:AM1_4575"/>
<name>B0BZA5_ACAM1</name>
<dbReference type="eggNOG" id="COG4584">
    <property type="taxonomic scope" value="Bacteria"/>
</dbReference>
<dbReference type="KEGG" id="amr:AM1_2591"/>
<evidence type="ECO:0000313" key="5">
    <source>
        <dbReference type="Proteomes" id="UP000000268"/>
    </source>
</evidence>
<dbReference type="Proteomes" id="UP000000268">
    <property type="component" value="Chromosome"/>
</dbReference>
<sequence>MADWEYPSTDSPTCMIKIDFTAEEIQHLNYERYHHPHPRVQRRMEVLYLKSQGLPHAQICQLCQISRPTLAKTLRLYQQGGIEGLKTLEYKGQSSSLNAHSDSVRAYFEQHPPRTSAEAQAVIEQLTGIKRSPTQIQSLPQTHWLSLSKSGVCAGKVESAREN</sequence>
<dbReference type="EMBL" id="CP000828">
    <property type="protein sequence ID" value="ABW29213.1"/>
    <property type="molecule type" value="Genomic_DNA"/>
</dbReference>
<dbReference type="KEGG" id="amr:AM1_2398"/>
<dbReference type="EMBL" id="CP000828">
    <property type="protein sequence ID" value="ABW29549.1"/>
    <property type="molecule type" value="Genomic_DNA"/>
</dbReference>
<dbReference type="HOGENOM" id="CLU_056788_0_5_3"/>
<organism evidence="4 5">
    <name type="scientific">Acaryochloris marina (strain MBIC 11017)</name>
    <dbReference type="NCBI Taxonomy" id="329726"/>
    <lineage>
        <taxon>Bacteria</taxon>
        <taxon>Bacillati</taxon>
        <taxon>Cyanobacteriota</taxon>
        <taxon>Cyanophyceae</taxon>
        <taxon>Acaryochloridales</taxon>
        <taxon>Acaryochloridaceae</taxon>
        <taxon>Acaryochloris</taxon>
    </lineage>
</organism>
<dbReference type="AlphaFoldDB" id="B0BZA5"/>
<dbReference type="InterPro" id="IPR009057">
    <property type="entry name" value="Homeodomain-like_sf"/>
</dbReference>
<gene>
    <name evidence="1" type="ordered locus">AM1_2398</name>
    <name evidence="2" type="ordered locus">AM1_2591</name>
    <name evidence="3" type="ordered locus">AM1_4233</name>
    <name evidence="4" type="ordered locus">AM1_4575</name>
</gene>
<dbReference type="STRING" id="329726.AM1_2398"/>
<proteinExistence type="predicted"/>
<protein>
    <submittedName>
        <fullName evidence="4">Uncharacterized protein</fullName>
    </submittedName>
</protein>
<dbReference type="KEGG" id="amr:AM1_4233"/>
<evidence type="ECO:0000313" key="3">
    <source>
        <dbReference type="EMBL" id="ABW29213.1"/>
    </source>
</evidence>